<protein>
    <recommendedName>
        <fullName evidence="2">DUF2231 domain-containing protein</fullName>
    </recommendedName>
</protein>
<feature type="transmembrane region" description="Helical" evidence="1">
    <location>
        <begin position="113"/>
        <end position="132"/>
    </location>
</feature>
<dbReference type="AlphaFoldDB" id="A0A516ITZ4"/>
<keyword evidence="1" id="KW-0472">Membrane</keyword>
<dbReference type="InterPro" id="IPR019251">
    <property type="entry name" value="DUF2231_TM"/>
</dbReference>
<keyword evidence="1" id="KW-0812">Transmembrane</keyword>
<evidence type="ECO:0000256" key="1">
    <source>
        <dbReference type="SAM" id="Phobius"/>
    </source>
</evidence>
<keyword evidence="1" id="KW-1133">Transmembrane helix</keyword>
<dbReference type="OrthoDB" id="2873672at2"/>
<feature type="transmembrane region" description="Helical" evidence="1">
    <location>
        <begin position="50"/>
        <end position="68"/>
    </location>
</feature>
<sequence>MMDSRPASRAGFPVYAILIGFIVPFALAAMLSDWRYTLTYEIQWLNMADWMVTGSLIGGALAFAWTLTQTLVRGRWRDRPSAIALSLLLGFLLLQFINALVHAKDHYATMPAAMILSVLATLLAFVAAYAGIRNYHRGAEA</sequence>
<dbReference type="KEGG" id="sxa:FMM02_10695"/>
<keyword evidence="4" id="KW-1185">Reference proteome</keyword>
<evidence type="ECO:0000259" key="2">
    <source>
        <dbReference type="Pfam" id="PF09990"/>
    </source>
</evidence>
<feature type="transmembrane region" description="Helical" evidence="1">
    <location>
        <begin position="12"/>
        <end position="30"/>
    </location>
</feature>
<reference evidence="3 4" key="1">
    <citation type="submission" date="2019-07" db="EMBL/GenBank/DDBJ databases">
        <title>Sphingomonas AE3 Genome sequencing and assembly.</title>
        <authorList>
            <person name="Kim H."/>
        </authorList>
    </citation>
    <scope>NUCLEOTIDE SEQUENCE [LARGE SCALE GENOMIC DNA]</scope>
    <source>
        <strain evidence="3 4">AE3</strain>
    </source>
</reference>
<proteinExistence type="predicted"/>
<dbReference type="Pfam" id="PF09990">
    <property type="entry name" value="DUF2231"/>
    <property type="match status" value="1"/>
</dbReference>
<dbReference type="RefSeq" id="WP_147494826.1">
    <property type="nucleotide sequence ID" value="NZ_CP041659.1"/>
</dbReference>
<feature type="domain" description="DUF2231" evidence="2">
    <location>
        <begin position="11"/>
        <end position="132"/>
    </location>
</feature>
<evidence type="ECO:0000313" key="4">
    <source>
        <dbReference type="Proteomes" id="UP000321857"/>
    </source>
</evidence>
<name>A0A516ITZ4_9SPHN</name>
<organism evidence="3 4">
    <name type="scientific">Sphingomonas xanthus</name>
    <dbReference type="NCBI Taxonomy" id="2594473"/>
    <lineage>
        <taxon>Bacteria</taxon>
        <taxon>Pseudomonadati</taxon>
        <taxon>Pseudomonadota</taxon>
        <taxon>Alphaproteobacteria</taxon>
        <taxon>Sphingomonadales</taxon>
        <taxon>Sphingomonadaceae</taxon>
        <taxon>Sphingomonas</taxon>
    </lineage>
</organism>
<gene>
    <name evidence="3" type="ORF">FMM02_10695</name>
</gene>
<dbReference type="EMBL" id="CP041659">
    <property type="protein sequence ID" value="QDP20378.1"/>
    <property type="molecule type" value="Genomic_DNA"/>
</dbReference>
<dbReference type="Proteomes" id="UP000321857">
    <property type="component" value="Chromosome"/>
</dbReference>
<accession>A0A516ITZ4</accession>
<feature type="transmembrane region" description="Helical" evidence="1">
    <location>
        <begin position="80"/>
        <end position="101"/>
    </location>
</feature>
<evidence type="ECO:0000313" key="3">
    <source>
        <dbReference type="EMBL" id="QDP20378.1"/>
    </source>
</evidence>